<proteinExistence type="predicted"/>
<gene>
    <name evidence="2" type="ORF">LMG18091_00009</name>
</gene>
<dbReference type="AlphaFoldDB" id="A0AAD2EGB1"/>
<feature type="domain" description="TniQ" evidence="1">
    <location>
        <begin position="5"/>
        <end position="169"/>
    </location>
</feature>
<organism evidence="2 3">
    <name type="scientific">Ralstonia wenshanensis</name>
    <dbReference type="NCBI Taxonomy" id="2842456"/>
    <lineage>
        <taxon>Bacteria</taxon>
        <taxon>Pseudomonadati</taxon>
        <taxon>Pseudomonadota</taxon>
        <taxon>Betaproteobacteria</taxon>
        <taxon>Burkholderiales</taxon>
        <taxon>Burkholderiaceae</taxon>
        <taxon>Ralstonia</taxon>
    </lineage>
</organism>
<evidence type="ECO:0000313" key="3">
    <source>
        <dbReference type="Proteomes" id="UP001189915"/>
    </source>
</evidence>
<accession>A0AAD2EGB1</accession>
<evidence type="ECO:0000259" key="1">
    <source>
        <dbReference type="Pfam" id="PF06527"/>
    </source>
</evidence>
<sequence>MVFLPFVPKPYPDEILGSWLARVPLYNGLGAWRALLDECGFGQRPHIAIFDLASFSANLHSLLVALGTNYNRALVELTTYSYWATFDAAADKILWSGGVEKLPALSFNNRQPVKSLKSAGVWARGGHTRRIRCCPCCLQDDLREYGEVYWHRSHNLPNIWFCTKHNCPLQHQCPRCGRVPKFSIRDTTVARLACACGQDLRRRADGPRPSPALLRLAEMSLQALNAGVPEWNRNHARSFLRELAVNRDYPEILSSTYDLGWDTVSVRSNRRAIGASPFSVVLNPIINLARAPEYCAFLAALHVDFLDITKVLRGRPTSNVYRRQPSLSFTNESTVEDVRSDLLQCLSRHVRRQCAGLWQYWFLRIRDADWMAQQFPLIARRKLPPISEDRKNIRQFFAKKIESVRTGLPISYRDSVACLRAQVRDRDWLSRQRGLFERQLKMTRDGNRKRIPGRRVKIIEEAIAVLLTREGRPPTIDCRRLADLTDLSLHQVEVVVRQYPRLRHAIDAANRDLPRRQLHWAASQLVNEGKRLSLTSMARRAGLGHKQFPKLAGEAQLIIAAHT</sequence>
<dbReference type="EMBL" id="CATWAF010000001">
    <property type="protein sequence ID" value="CAJ0683581.1"/>
    <property type="molecule type" value="Genomic_DNA"/>
</dbReference>
<dbReference type="Pfam" id="PF06527">
    <property type="entry name" value="TniQ"/>
    <property type="match status" value="1"/>
</dbReference>
<reference evidence="2 3" key="1">
    <citation type="submission" date="2023-07" db="EMBL/GenBank/DDBJ databases">
        <authorList>
            <person name="Peeters C."/>
        </authorList>
    </citation>
    <scope>NUCLEOTIDE SEQUENCE [LARGE SCALE GENOMIC DNA]</scope>
    <source>
        <strain evidence="2 3">LMG 18091</strain>
    </source>
</reference>
<dbReference type="InterPro" id="IPR009492">
    <property type="entry name" value="TniQ"/>
</dbReference>
<name>A0AAD2EGB1_9RALS</name>
<comment type="caution">
    <text evidence="2">The sequence shown here is derived from an EMBL/GenBank/DDBJ whole genome shotgun (WGS) entry which is preliminary data.</text>
</comment>
<dbReference type="RefSeq" id="WP_394372352.1">
    <property type="nucleotide sequence ID" value="NZ_CATWAF010000001.1"/>
</dbReference>
<dbReference type="Proteomes" id="UP001189915">
    <property type="component" value="Unassembled WGS sequence"/>
</dbReference>
<keyword evidence="3" id="KW-1185">Reference proteome</keyword>
<protein>
    <recommendedName>
        <fullName evidence="1">TniQ domain-containing protein</fullName>
    </recommendedName>
</protein>
<evidence type="ECO:0000313" key="2">
    <source>
        <dbReference type="EMBL" id="CAJ0683581.1"/>
    </source>
</evidence>